<dbReference type="InterPro" id="IPR051553">
    <property type="entry name" value="Ran_GTPase-activating"/>
</dbReference>
<dbReference type="Pfam" id="PF25390">
    <property type="entry name" value="WD40_RLD"/>
    <property type="match status" value="1"/>
</dbReference>
<sequence length="471" mass="51476">MAETPRLVSLSDLPSHLILKVLISGSLSAIDLVNIELTSKIFEYGSHSWDFKSLADHAASLLCSLHPVFMGLGLIHQKQLIERCNGNWKRVLRFLLSIVESSDMVETPKGKMQITTGPKVTMVINNSKVYSCGRSEYGGLAQGEDTNKCARLTPIVFPFSAKVIQVSVNDFNSAFVMQSGEVFTCGWDEFNMDEIYSPRLVDALKSIPCKQVAVGYYSIACLSREGHVYTFGGRNKHGELGHGDTMKRQVPTVVELLKNVGPVVQISAGPFYILAVTEDGSVYSFGDGSKLCLGHGDLQNKLEPHVIQAFKTNGVHILRVSAGYAHAAAIDSNGYVYTWGKGGSALGHGDKNDKPFPEILFHLKNHLAVQVCVTYMKTFVVVEGGSVYGIGGFIHGSLGFYGEGNHGLVVKPRVLESLKPHRVLQVTTGKFHTMVVTQQGRLLGFGDNSDSQLGHHSLDWLEPTETFFSPE</sequence>
<proteinExistence type="predicted"/>
<feature type="domain" description="RCC1-like" evidence="4">
    <location>
        <begin position="194"/>
        <end position="457"/>
    </location>
</feature>
<dbReference type="OrthoDB" id="5981550at2759"/>
<evidence type="ECO:0000259" key="4">
    <source>
        <dbReference type="Pfam" id="PF25390"/>
    </source>
</evidence>
<dbReference type="EMBL" id="CACVBM020000066">
    <property type="protein sequence ID" value="CAA7013776.1"/>
    <property type="molecule type" value="Genomic_DNA"/>
</dbReference>
<dbReference type="PROSITE" id="PS50012">
    <property type="entry name" value="RCC1_3"/>
    <property type="match status" value="3"/>
</dbReference>
<dbReference type="Proteomes" id="UP000467841">
    <property type="component" value="Unassembled WGS sequence"/>
</dbReference>
<reference evidence="5" key="1">
    <citation type="submission" date="2020-01" db="EMBL/GenBank/DDBJ databases">
        <authorList>
            <person name="Mishra B."/>
        </authorList>
    </citation>
    <scope>NUCLEOTIDE SEQUENCE [LARGE SCALE GENOMIC DNA]</scope>
</reference>
<keyword evidence="6" id="KW-1185">Reference proteome</keyword>
<protein>
    <recommendedName>
        <fullName evidence="4">RCC1-like domain-containing protein</fullName>
    </recommendedName>
</protein>
<keyword evidence="1" id="KW-0344">Guanine-nucleotide releasing factor</keyword>
<name>A0A6D2HDF3_9BRAS</name>
<dbReference type="PRINTS" id="PR00633">
    <property type="entry name" value="RCCNDNSATION"/>
</dbReference>
<dbReference type="InterPro" id="IPR009091">
    <property type="entry name" value="RCC1/BLIP-II"/>
</dbReference>
<evidence type="ECO:0000313" key="6">
    <source>
        <dbReference type="Proteomes" id="UP000467841"/>
    </source>
</evidence>
<keyword evidence="2" id="KW-0677">Repeat</keyword>
<dbReference type="InterPro" id="IPR000408">
    <property type="entry name" value="Reg_chr_condens"/>
</dbReference>
<accession>A0A6D2HDF3</accession>
<evidence type="ECO:0000313" key="5">
    <source>
        <dbReference type="EMBL" id="CAA7013776.1"/>
    </source>
</evidence>
<organism evidence="5 6">
    <name type="scientific">Microthlaspi erraticum</name>
    <dbReference type="NCBI Taxonomy" id="1685480"/>
    <lineage>
        <taxon>Eukaryota</taxon>
        <taxon>Viridiplantae</taxon>
        <taxon>Streptophyta</taxon>
        <taxon>Embryophyta</taxon>
        <taxon>Tracheophyta</taxon>
        <taxon>Spermatophyta</taxon>
        <taxon>Magnoliopsida</taxon>
        <taxon>eudicotyledons</taxon>
        <taxon>Gunneridae</taxon>
        <taxon>Pentapetalae</taxon>
        <taxon>rosids</taxon>
        <taxon>malvids</taxon>
        <taxon>Brassicales</taxon>
        <taxon>Brassicaceae</taxon>
        <taxon>Coluteocarpeae</taxon>
        <taxon>Microthlaspi</taxon>
    </lineage>
</organism>
<dbReference type="PANTHER" id="PTHR45982:SF1">
    <property type="entry name" value="REGULATOR OF CHROMOSOME CONDENSATION"/>
    <property type="match status" value="1"/>
</dbReference>
<feature type="repeat" description="RCC1" evidence="3">
    <location>
        <begin position="280"/>
        <end position="333"/>
    </location>
</feature>
<feature type="repeat" description="RCC1" evidence="3">
    <location>
        <begin position="226"/>
        <end position="279"/>
    </location>
</feature>
<comment type="caution">
    <text evidence="5">The sequence shown here is derived from an EMBL/GenBank/DDBJ whole genome shotgun (WGS) entry which is preliminary data.</text>
</comment>
<dbReference type="Gene3D" id="2.130.10.30">
    <property type="entry name" value="Regulator of chromosome condensation 1/beta-lactamase-inhibitor protein II"/>
    <property type="match status" value="2"/>
</dbReference>
<dbReference type="AlphaFoldDB" id="A0A6D2HDF3"/>
<feature type="repeat" description="RCC1" evidence="3">
    <location>
        <begin position="385"/>
        <end position="439"/>
    </location>
</feature>
<dbReference type="InterPro" id="IPR058923">
    <property type="entry name" value="RCC1-like_dom"/>
</dbReference>
<evidence type="ECO:0000256" key="2">
    <source>
        <dbReference type="ARBA" id="ARBA00022737"/>
    </source>
</evidence>
<evidence type="ECO:0000256" key="1">
    <source>
        <dbReference type="ARBA" id="ARBA00022658"/>
    </source>
</evidence>
<dbReference type="PANTHER" id="PTHR45982">
    <property type="entry name" value="REGULATOR OF CHROMOSOME CONDENSATION"/>
    <property type="match status" value="1"/>
</dbReference>
<gene>
    <name evidence="5" type="ORF">MERR_LOCUS1010</name>
</gene>
<evidence type="ECO:0000256" key="3">
    <source>
        <dbReference type="PROSITE-ProRule" id="PRU00235"/>
    </source>
</evidence>
<dbReference type="SUPFAM" id="SSF50985">
    <property type="entry name" value="RCC1/BLIP-II"/>
    <property type="match status" value="1"/>
</dbReference>
<dbReference type="PROSITE" id="PS00626">
    <property type="entry name" value="RCC1_2"/>
    <property type="match status" value="1"/>
</dbReference>